<dbReference type="InterPro" id="IPR001304">
    <property type="entry name" value="C-type_lectin-like"/>
</dbReference>
<gene>
    <name evidence="3" type="ORF">FSP39_025489</name>
</gene>
<feature type="domain" description="C-type lectin" evidence="2">
    <location>
        <begin position="14"/>
        <end position="95"/>
    </location>
</feature>
<feature type="domain" description="C-type lectin" evidence="2">
    <location>
        <begin position="138"/>
        <end position="257"/>
    </location>
</feature>
<dbReference type="SMART" id="SM00034">
    <property type="entry name" value="CLECT"/>
    <property type="match status" value="1"/>
</dbReference>
<dbReference type="Gene3D" id="3.10.100.10">
    <property type="entry name" value="Mannose-Binding Protein A, subunit A"/>
    <property type="match status" value="2"/>
</dbReference>
<proteinExistence type="predicted"/>
<dbReference type="InterPro" id="IPR050111">
    <property type="entry name" value="C-type_lectin/snaclec_domain"/>
</dbReference>
<evidence type="ECO:0000256" key="1">
    <source>
        <dbReference type="ARBA" id="ARBA00023157"/>
    </source>
</evidence>
<dbReference type="SUPFAM" id="SSF56436">
    <property type="entry name" value="C-type lectin-like"/>
    <property type="match status" value="2"/>
</dbReference>
<name>A0AA88YU43_PINIB</name>
<dbReference type="Proteomes" id="UP001186944">
    <property type="component" value="Unassembled WGS sequence"/>
</dbReference>
<comment type="caution">
    <text evidence="3">The sequence shown here is derived from an EMBL/GenBank/DDBJ whole genome shotgun (WGS) entry which is preliminary data.</text>
</comment>
<evidence type="ECO:0000313" key="3">
    <source>
        <dbReference type="EMBL" id="KAK3105448.1"/>
    </source>
</evidence>
<evidence type="ECO:0000259" key="2">
    <source>
        <dbReference type="PROSITE" id="PS50041"/>
    </source>
</evidence>
<dbReference type="CDD" id="cd00037">
    <property type="entry name" value="CLECT"/>
    <property type="match status" value="2"/>
</dbReference>
<dbReference type="Pfam" id="PF00059">
    <property type="entry name" value="Lectin_C"/>
    <property type="match status" value="1"/>
</dbReference>
<evidence type="ECO:0000313" key="4">
    <source>
        <dbReference type="Proteomes" id="UP001186944"/>
    </source>
</evidence>
<dbReference type="PROSITE" id="PS50041">
    <property type="entry name" value="C_TYPE_LECTIN_2"/>
    <property type="match status" value="2"/>
</dbReference>
<sequence length="260" mass="29955">MEGLKSNGFTGEGIWIGLSRQGNSNYRWTGSSSIYVNWANGQPSSSNGRRFLLDSPTQIYIPSIRSPRDCGMLKYTDSGRWYSLSCGKSYPYVCEYAIFKTTTSRQPFVYQPGVLDPAAALFCPKHLNRTKTLMYNTYTRHCFTINIAKTANWYAAKSSCESLGGYLARPREFSDNMFIGFRARGALHYRYKHIWIGLSDTEKEGDYRWTNGDSLNYTNWGFREPTGTPWQNCVAYDRDTDKWDDKDCYLKYGWVCQFGK</sequence>
<keyword evidence="4" id="KW-1185">Reference proteome</keyword>
<keyword evidence="1" id="KW-1015">Disulfide bond</keyword>
<organism evidence="3 4">
    <name type="scientific">Pinctada imbricata</name>
    <name type="common">Atlantic pearl-oyster</name>
    <name type="synonym">Pinctada martensii</name>
    <dbReference type="NCBI Taxonomy" id="66713"/>
    <lineage>
        <taxon>Eukaryota</taxon>
        <taxon>Metazoa</taxon>
        <taxon>Spiralia</taxon>
        <taxon>Lophotrochozoa</taxon>
        <taxon>Mollusca</taxon>
        <taxon>Bivalvia</taxon>
        <taxon>Autobranchia</taxon>
        <taxon>Pteriomorphia</taxon>
        <taxon>Pterioida</taxon>
        <taxon>Pterioidea</taxon>
        <taxon>Pteriidae</taxon>
        <taxon>Pinctada</taxon>
    </lineage>
</organism>
<dbReference type="AlphaFoldDB" id="A0AA88YU43"/>
<dbReference type="InterPro" id="IPR016186">
    <property type="entry name" value="C-type_lectin-like/link_sf"/>
</dbReference>
<dbReference type="EMBL" id="VSWD01000004">
    <property type="protein sequence ID" value="KAK3105448.1"/>
    <property type="molecule type" value="Genomic_DNA"/>
</dbReference>
<reference evidence="3" key="1">
    <citation type="submission" date="2019-08" db="EMBL/GenBank/DDBJ databases">
        <title>The improved chromosome-level genome for the pearl oyster Pinctada fucata martensii using PacBio sequencing and Hi-C.</title>
        <authorList>
            <person name="Zheng Z."/>
        </authorList>
    </citation>
    <scope>NUCLEOTIDE SEQUENCE</scope>
    <source>
        <strain evidence="3">ZZ-2019</strain>
        <tissue evidence="3">Adductor muscle</tissue>
    </source>
</reference>
<accession>A0AA88YU43</accession>
<dbReference type="PROSITE" id="PS00615">
    <property type="entry name" value="C_TYPE_LECTIN_1"/>
    <property type="match status" value="2"/>
</dbReference>
<dbReference type="InterPro" id="IPR018378">
    <property type="entry name" value="C-type_lectin_CS"/>
</dbReference>
<dbReference type="PANTHER" id="PTHR22803">
    <property type="entry name" value="MANNOSE, PHOSPHOLIPASE, LECTIN RECEPTOR RELATED"/>
    <property type="match status" value="1"/>
</dbReference>
<protein>
    <recommendedName>
        <fullName evidence="2">C-type lectin domain-containing protein</fullName>
    </recommendedName>
</protein>
<dbReference type="InterPro" id="IPR016187">
    <property type="entry name" value="CTDL_fold"/>
</dbReference>